<dbReference type="Proteomes" id="UP001195196">
    <property type="component" value="Unassembled WGS sequence"/>
</dbReference>
<sequence length="71" mass="8142">MSFTYFANSLDLIAKVTAALNSLALEDEHLHIEVRLVETDSGNEVGRWSDEIASDCWSYEETWGRDRKDHP</sequence>
<gene>
    <name evidence="1" type="ORF">JTZ10_21620</name>
</gene>
<name>A0AAW4GBE2_GORRU</name>
<reference evidence="1" key="1">
    <citation type="submission" date="2021-02" db="EMBL/GenBank/DDBJ databases">
        <title>Taxonomy, biology and ecology of Rhodococcus bacteria occurring in California pistachio and other woody hosts as revealed by genome sequence analyses.</title>
        <authorList>
            <person name="Riely B."/>
            <person name="Gai Y."/>
        </authorList>
    </citation>
    <scope>NUCLEOTIDE SEQUENCE</scope>
    <source>
        <strain evidence="1">BP-295</strain>
    </source>
</reference>
<accession>A0AAW4GBE2</accession>
<proteinExistence type="predicted"/>
<evidence type="ECO:0000313" key="2">
    <source>
        <dbReference type="Proteomes" id="UP001195196"/>
    </source>
</evidence>
<comment type="caution">
    <text evidence="1">The sequence shown here is derived from an EMBL/GenBank/DDBJ whole genome shotgun (WGS) entry which is preliminary data.</text>
</comment>
<dbReference type="RefSeq" id="WP_204718910.1">
    <property type="nucleotide sequence ID" value="NZ_JAFFGU010000019.1"/>
</dbReference>
<protein>
    <submittedName>
        <fullName evidence="1">Uncharacterized protein</fullName>
    </submittedName>
</protein>
<organism evidence="1 2">
    <name type="scientific">Gordonia rubripertincta</name>
    <name type="common">Rhodococcus corallinus</name>
    <dbReference type="NCBI Taxonomy" id="36822"/>
    <lineage>
        <taxon>Bacteria</taxon>
        <taxon>Bacillati</taxon>
        <taxon>Actinomycetota</taxon>
        <taxon>Actinomycetes</taxon>
        <taxon>Mycobacteriales</taxon>
        <taxon>Gordoniaceae</taxon>
        <taxon>Gordonia</taxon>
    </lineage>
</organism>
<evidence type="ECO:0000313" key="1">
    <source>
        <dbReference type="EMBL" id="MBM7280347.1"/>
    </source>
</evidence>
<dbReference type="EMBL" id="JAFFGU010000019">
    <property type="protein sequence ID" value="MBM7280347.1"/>
    <property type="molecule type" value="Genomic_DNA"/>
</dbReference>
<dbReference type="AlphaFoldDB" id="A0AAW4GBE2"/>